<evidence type="ECO:0000256" key="1">
    <source>
        <dbReference type="ARBA" id="ARBA00010401"/>
    </source>
</evidence>
<name>A0A9W6F7Z0_9CHLO</name>
<dbReference type="EMBL" id="BRXU01000029">
    <property type="protein sequence ID" value="GLC59669.1"/>
    <property type="molecule type" value="Genomic_DNA"/>
</dbReference>
<evidence type="ECO:0000313" key="4">
    <source>
        <dbReference type="EMBL" id="GLC59669.1"/>
    </source>
</evidence>
<accession>A0A9W6F7Z0</accession>
<protein>
    <submittedName>
        <fullName evidence="4">Uncharacterized protein</fullName>
    </submittedName>
</protein>
<feature type="compositionally biased region" description="Basic and acidic residues" evidence="3">
    <location>
        <begin position="591"/>
        <end position="602"/>
    </location>
</feature>
<evidence type="ECO:0000256" key="2">
    <source>
        <dbReference type="SAM" id="Coils"/>
    </source>
</evidence>
<feature type="compositionally biased region" description="Low complexity" evidence="3">
    <location>
        <begin position="508"/>
        <end position="522"/>
    </location>
</feature>
<dbReference type="Gene3D" id="2.10.10.100">
    <property type="match status" value="1"/>
</dbReference>
<feature type="region of interest" description="Disordered" evidence="3">
    <location>
        <begin position="821"/>
        <end position="869"/>
    </location>
</feature>
<evidence type="ECO:0000256" key="3">
    <source>
        <dbReference type="SAM" id="MobiDB-lite"/>
    </source>
</evidence>
<evidence type="ECO:0000313" key="5">
    <source>
        <dbReference type="Proteomes" id="UP001165080"/>
    </source>
</evidence>
<feature type="compositionally biased region" description="Acidic residues" evidence="3">
    <location>
        <begin position="572"/>
        <end position="590"/>
    </location>
</feature>
<dbReference type="SUPFAM" id="SSF53448">
    <property type="entry name" value="Nucleotide-diphospho-sugar transferases"/>
    <property type="match status" value="1"/>
</dbReference>
<dbReference type="Proteomes" id="UP001165080">
    <property type="component" value="Unassembled WGS sequence"/>
</dbReference>
<keyword evidence="5" id="KW-1185">Reference proteome</keyword>
<feature type="compositionally biased region" description="Acidic residues" evidence="3">
    <location>
        <begin position="440"/>
        <end position="457"/>
    </location>
</feature>
<dbReference type="GO" id="GO:0003977">
    <property type="term" value="F:UDP-N-acetylglucosamine diphosphorylase activity"/>
    <property type="evidence" value="ECO:0007669"/>
    <property type="project" value="TreeGrafter"/>
</dbReference>
<comment type="caution">
    <text evidence="4">The sequence shown here is derived from an EMBL/GenBank/DDBJ whole genome shotgun (WGS) entry which is preliminary data.</text>
</comment>
<keyword evidence="2" id="KW-0175">Coiled coil</keyword>
<dbReference type="PANTHER" id="PTHR11952:SF2">
    <property type="entry name" value="LD24639P"/>
    <property type="match status" value="1"/>
</dbReference>
<feature type="coiled-coil region" evidence="2">
    <location>
        <begin position="1141"/>
        <end position="1169"/>
    </location>
</feature>
<dbReference type="InterPro" id="IPR039741">
    <property type="entry name" value="UDP-sugar_pyrophosphorylase"/>
</dbReference>
<feature type="region of interest" description="Disordered" evidence="3">
    <location>
        <begin position="508"/>
        <end position="623"/>
    </location>
</feature>
<dbReference type="GO" id="GO:0006048">
    <property type="term" value="P:UDP-N-acetylglucosamine biosynthetic process"/>
    <property type="evidence" value="ECO:0007669"/>
    <property type="project" value="TreeGrafter"/>
</dbReference>
<feature type="compositionally biased region" description="Acidic residues" evidence="3">
    <location>
        <begin position="549"/>
        <end position="561"/>
    </location>
</feature>
<feature type="compositionally biased region" description="Acidic residues" evidence="3">
    <location>
        <begin position="603"/>
        <end position="623"/>
    </location>
</feature>
<comment type="similarity">
    <text evidence="1">Belongs to the UDPGP type 1 family.</text>
</comment>
<sequence length="1632" mass="169552">MELAFTGGFAWAAWQVLGKLQRHVAKIEKNIDDGRLLSEWDRECKVQAAAKQRSSASMGQGATASGHDHIFEQWRGRKLRPAQVTELASDLAELAQWAGAGRWVPELRGDAPPKPWAEYGSAGKVHLLQAADTLDFNFAEVVKRQAEDLAGNWLWQVTEALPALSAEPVRSVGPTEQLGDLKTRLTEAEAAVRSAFDSERRSQAAGLKGLVKPLAVAACVRKIQMLKVLVEEAGLTSAASAAAAERLRCELRAPISLTPADPAVAEQKAAAAAAVEAEAGAAVEAERATRMAQIETAAAATYRRVLTLQASSPTHWHTSSSSPALHRLGLLAALLAEMSCCDAAGTPAGAAAAAELADSIRKLTPQMRIKLSDEDKARQSELLQALTPAKQAEPEAEEPTPAEAEPTPAEAEPTPAEAEPTPAAEQPEAEAEVEAAAAGEEAEAEAAEAPAEVEAEAEAPAPPSPGVAAAELRGLLERAIRTQLAEAREERRAARVAAREDAAILAAAAKEAAEATAAAAEAAEAEEEQVAKAEDEPVAEAEGEKAEAEEAAEGEKAEEEAAAAAEPAAEKAEEEAATEEAKAEEEEAKEEEAKAEEAKAEEEKAEEAKEEEEEAPTAEESVDVEAVRKGVEEEARARADAEKDSAVMKLEDALKALHASTAAQALSALAAKVTAAAADGADGADGAPDAGARLLALESLLRNAAAVAPTDAALAAAAADAAAKLTAADRAALDVASAAAVGRVEAAAARIKLTADVAKLEMGPGCAEVLRRTDAWLAEQLAAVTAAAARAAERAARAEAKAAAAAAAAAAKAAKAEAEGEVAKAEAEGEEEEKAEEAKAAEEEVGAEEAAKEAPDEEEEEVAPVGNPARLEEGRRLVSELLQEGLVLLELPPQSNKKLQLLRESVDALDPVDGDGAVQNRLITTLKEVVGQLGPIGGSVDARVSQVSDEAERERLLKVRSDATSIYLALTAFLRLETEIWEAAKSDLDKAKKAVYGVKIERRAESLAAGMEACGLVSERCASLASAVLGLGSAEGKQAAAPAKAALQATAEQAQTLSSGINDYLSYVRLREHALGVPLTSKAELDEDCELSLPTLDEMRARHGEEAVWLDLAGLGLPQVPGEEDEEEEEAEEGEVVDEAAAAAKREAVEAQERAVEELQQRLNDWHGTGLRLLSRGQAALVTLGGLTVDGSVPSASGSGTSGGDLRLTADLGLPSAKSLVQLGAEKLARLQLLAAESVGGPNSGVAHPLQWYLLVPPSSVAPLKAFLEDNNYFGLLASQVHVYGNEVRPPLLNEDFKVVLDSSGVRTARSQPGSGDVFLALRRCGALSHMRRCGIRCLEVCAVEDNLLGRPLDPAFVGACAATAIDSAAKVAVPGVQTEGPSALPELYSRYLELLGGSSPLLPTLGDAVPALGSYYLSMDFVRRVEKLLREQPLALYRLAPADKVPTRGSAAAAAAPAAKPGAAAAAAAPPPQPAPGGGSAGYRFERRLSDFASPAIQQLLGASVHLAMVAVDAGTEFSPVWGSAPFYRTASAKAAVDALLLQHTSWVEDSGGAVADEEGVVEVSPLVSYAGEGLTHLVESKTFEEAYVRELQGFSAKSTTTGSATNVGAWAVPALVLYGGVVATKLLTSK</sequence>
<dbReference type="InterPro" id="IPR029044">
    <property type="entry name" value="Nucleotide-diphossugar_trans"/>
</dbReference>
<gene>
    <name evidence="4" type="primary">PLEST012168</name>
    <name evidence="4" type="ORF">PLESTB_001520400</name>
</gene>
<dbReference type="Gene3D" id="3.90.550.10">
    <property type="entry name" value="Spore Coat Polysaccharide Biosynthesis Protein SpsA, Chain A"/>
    <property type="match status" value="1"/>
</dbReference>
<proteinExistence type="inferred from homology"/>
<feature type="compositionally biased region" description="Low complexity" evidence="3">
    <location>
        <begin position="401"/>
        <end position="426"/>
    </location>
</feature>
<feature type="region of interest" description="Disordered" evidence="3">
    <location>
        <begin position="387"/>
        <end position="467"/>
    </location>
</feature>
<reference evidence="4 5" key="1">
    <citation type="journal article" date="2023" name="Commun. Biol.">
        <title>Reorganization of the ancestral sex-determining regions during the evolution of trioecy in Pleodorina starrii.</title>
        <authorList>
            <person name="Takahashi K."/>
            <person name="Suzuki S."/>
            <person name="Kawai-Toyooka H."/>
            <person name="Yamamoto K."/>
            <person name="Hamaji T."/>
            <person name="Ootsuki R."/>
            <person name="Yamaguchi H."/>
            <person name="Kawachi M."/>
            <person name="Higashiyama T."/>
            <person name="Nozaki H."/>
        </authorList>
    </citation>
    <scope>NUCLEOTIDE SEQUENCE [LARGE SCALE GENOMIC DNA]</scope>
    <source>
        <strain evidence="4 5">NIES-4479</strain>
    </source>
</reference>
<organism evidence="4 5">
    <name type="scientific">Pleodorina starrii</name>
    <dbReference type="NCBI Taxonomy" id="330485"/>
    <lineage>
        <taxon>Eukaryota</taxon>
        <taxon>Viridiplantae</taxon>
        <taxon>Chlorophyta</taxon>
        <taxon>core chlorophytes</taxon>
        <taxon>Chlorophyceae</taxon>
        <taxon>CS clade</taxon>
        <taxon>Chlamydomonadales</taxon>
        <taxon>Volvocaceae</taxon>
        <taxon>Pleodorina</taxon>
    </lineage>
</organism>
<dbReference type="PANTHER" id="PTHR11952">
    <property type="entry name" value="UDP- GLUCOSE PYROPHOSPHORYLASE"/>
    <property type="match status" value="1"/>
</dbReference>